<keyword evidence="4" id="KW-1185">Reference proteome</keyword>
<proteinExistence type="inferred from homology"/>
<evidence type="ECO:0000313" key="4">
    <source>
        <dbReference type="Proteomes" id="UP001055712"/>
    </source>
</evidence>
<feature type="domain" description="PITH" evidence="2">
    <location>
        <begin position="1"/>
        <end position="168"/>
    </location>
</feature>
<dbReference type="InterPro" id="IPR010400">
    <property type="entry name" value="PITH_dom"/>
</dbReference>
<evidence type="ECO:0000259" key="2">
    <source>
        <dbReference type="PROSITE" id="PS51532"/>
    </source>
</evidence>
<gene>
    <name evidence="3" type="ORF">D9Q98_006868</name>
</gene>
<dbReference type="SUPFAM" id="SSF49785">
    <property type="entry name" value="Galactose-binding domain-like"/>
    <property type="match status" value="1"/>
</dbReference>
<dbReference type="PROSITE" id="PS51532">
    <property type="entry name" value="PITH"/>
    <property type="match status" value="1"/>
</dbReference>
<dbReference type="PANTHER" id="PTHR12175:SF5">
    <property type="entry name" value="OS03G0795500 PROTEIN"/>
    <property type="match status" value="1"/>
</dbReference>
<dbReference type="PANTHER" id="PTHR12175">
    <property type="entry name" value="AD039 HT014 THIOREDOXIN FAMILY TRP26"/>
    <property type="match status" value="1"/>
</dbReference>
<dbReference type="GO" id="GO:0005737">
    <property type="term" value="C:cytoplasm"/>
    <property type="evidence" value="ECO:0007669"/>
    <property type="project" value="UniProtKB-ARBA"/>
</dbReference>
<dbReference type="InterPro" id="IPR045099">
    <property type="entry name" value="PITH1-like"/>
</dbReference>
<dbReference type="InterPro" id="IPR008979">
    <property type="entry name" value="Galactose-bd-like_sf"/>
</dbReference>
<dbReference type="Proteomes" id="UP001055712">
    <property type="component" value="Unassembled WGS sequence"/>
</dbReference>
<organism evidence="3 4">
    <name type="scientific">Chlorella vulgaris</name>
    <name type="common">Green alga</name>
    <dbReference type="NCBI Taxonomy" id="3077"/>
    <lineage>
        <taxon>Eukaryota</taxon>
        <taxon>Viridiplantae</taxon>
        <taxon>Chlorophyta</taxon>
        <taxon>core chlorophytes</taxon>
        <taxon>Trebouxiophyceae</taxon>
        <taxon>Chlorellales</taxon>
        <taxon>Chlorellaceae</taxon>
        <taxon>Chlorella clade</taxon>
        <taxon>Chlorella</taxon>
    </lineage>
</organism>
<reference evidence="3" key="2">
    <citation type="submission" date="2020-11" db="EMBL/GenBank/DDBJ databases">
        <authorList>
            <person name="Cecchin M."/>
            <person name="Marcolungo L."/>
            <person name="Rossato M."/>
            <person name="Girolomoni L."/>
            <person name="Cosentino E."/>
            <person name="Cuine S."/>
            <person name="Li-Beisson Y."/>
            <person name="Delledonne M."/>
            <person name="Ballottari M."/>
        </authorList>
    </citation>
    <scope>NUCLEOTIDE SEQUENCE</scope>
    <source>
        <strain evidence="3">211/11P</strain>
        <tissue evidence="3">Whole cell</tissue>
    </source>
</reference>
<comment type="caution">
    <text evidence="3">The sequence shown here is derived from an EMBL/GenBank/DDBJ whole genome shotgun (WGS) entry which is preliminary data.</text>
</comment>
<dbReference type="Gene3D" id="2.60.120.470">
    <property type="entry name" value="PITH domain"/>
    <property type="match status" value="1"/>
</dbReference>
<accession>A0A9D4TJ40</accession>
<evidence type="ECO:0000256" key="1">
    <source>
        <dbReference type="ARBA" id="ARBA00025788"/>
    </source>
</evidence>
<dbReference type="EMBL" id="SIDB01000010">
    <property type="protein sequence ID" value="KAI3426924.1"/>
    <property type="molecule type" value="Genomic_DNA"/>
</dbReference>
<dbReference type="Pfam" id="PF06201">
    <property type="entry name" value="PITH"/>
    <property type="match status" value="1"/>
</dbReference>
<comment type="similarity">
    <text evidence="1">Belongs to the PITHD1 family.</text>
</comment>
<reference evidence="3" key="1">
    <citation type="journal article" date="2019" name="Plant J.">
        <title>Chlorella vulgaris genome assembly and annotation reveals the molecular basis for metabolic acclimation to high light conditions.</title>
        <authorList>
            <person name="Cecchin M."/>
            <person name="Marcolungo L."/>
            <person name="Rossato M."/>
            <person name="Girolomoni L."/>
            <person name="Cosentino E."/>
            <person name="Cuine S."/>
            <person name="Li-Beisson Y."/>
            <person name="Delledonne M."/>
            <person name="Ballottari M."/>
        </authorList>
    </citation>
    <scope>NUCLEOTIDE SEQUENCE</scope>
    <source>
        <strain evidence="3">211/11P</strain>
    </source>
</reference>
<sequence length="169" mass="18509">MAAADLNELIEWPALECLNQQPGHTVQNALKQGYREDDGLFLESDTDEQLLIHIPFNTACKLSGLVIKSTKTDQAPKKVKLFVNRPTIGFSEAADSAGVQELELSEEDVEGKQLQLKLVKFSKVNVLTLFVESNQGDEDTTVIQKLAVFGSGGDTFNVAQIKDVSKEEG</sequence>
<evidence type="ECO:0000313" key="3">
    <source>
        <dbReference type="EMBL" id="KAI3426924.1"/>
    </source>
</evidence>
<protein>
    <recommendedName>
        <fullName evidence="2">PITH domain-containing protein</fullName>
    </recommendedName>
</protein>
<dbReference type="InterPro" id="IPR037047">
    <property type="entry name" value="PITH_dom_sf"/>
</dbReference>
<dbReference type="AlphaFoldDB" id="A0A9D4TJ40"/>
<name>A0A9D4TJ40_CHLVU</name>
<dbReference type="OrthoDB" id="2635at2759"/>